<feature type="region of interest" description="Disordered" evidence="1">
    <location>
        <begin position="290"/>
        <end position="315"/>
    </location>
</feature>
<dbReference type="GO" id="GO:0008526">
    <property type="term" value="F:phosphatidylinositol transfer activity"/>
    <property type="evidence" value="ECO:0007669"/>
    <property type="project" value="TreeGrafter"/>
</dbReference>
<sequence>MHLRSRITLQNKVSTVNTMSEGLQKTATNGHEKMLISQEQQAMISEMRRLIGPLSDRASLYCSDATILRYLSSRNWNVKKAAQMLKHSLKWRKECKPEEIRWEEVINEAETGVMYRTNYCDKYGRPVIVMRPCRQNSKSLKGQMNYFVYCMENAILNLPAHQEQVVWLIDFHGFNLSHVSFKVARETARILQEHYPKRLGLAILYNPPAIFQPFFAMVKPFLESETYNRVKFGYSDDPNTKKIMEDLFNMDNLESAFGGNGGTGVDKIKYAERMKEEDNKTRSFWTRANSLSSVSQNADSDASNVEKIDRSPVPN</sequence>
<reference evidence="3" key="1">
    <citation type="journal article" date="2019" name="Toxins">
        <title>Detection of Abrin-Like and Prepropulchellin-Like Toxin Genes and Transcripts Using Whole Genome Sequencing and Full-Length Transcript Sequencing of Abrus precatorius.</title>
        <authorList>
            <person name="Hovde B.T."/>
            <person name="Daligault H.E."/>
            <person name="Hanschen E.R."/>
            <person name="Kunde Y.A."/>
            <person name="Johnson M.B."/>
            <person name="Starkenburg S.R."/>
            <person name="Johnson S.L."/>
        </authorList>
    </citation>
    <scope>NUCLEOTIDE SEQUENCE [LARGE SCALE GENOMIC DNA]</scope>
</reference>
<organism evidence="3 4">
    <name type="scientific">Abrus precatorius</name>
    <name type="common">Indian licorice</name>
    <name type="synonym">Glycine abrus</name>
    <dbReference type="NCBI Taxonomy" id="3816"/>
    <lineage>
        <taxon>Eukaryota</taxon>
        <taxon>Viridiplantae</taxon>
        <taxon>Streptophyta</taxon>
        <taxon>Embryophyta</taxon>
        <taxon>Tracheophyta</taxon>
        <taxon>Spermatophyta</taxon>
        <taxon>Magnoliopsida</taxon>
        <taxon>eudicotyledons</taxon>
        <taxon>Gunneridae</taxon>
        <taxon>Pentapetalae</taxon>
        <taxon>rosids</taxon>
        <taxon>fabids</taxon>
        <taxon>Fabales</taxon>
        <taxon>Fabaceae</taxon>
        <taxon>Papilionoideae</taxon>
        <taxon>50 kb inversion clade</taxon>
        <taxon>NPAAA clade</taxon>
        <taxon>indigoferoid/millettioid clade</taxon>
        <taxon>Abreae</taxon>
        <taxon>Abrus</taxon>
    </lineage>
</organism>
<proteinExistence type="predicted"/>
<evidence type="ECO:0000259" key="2">
    <source>
        <dbReference type="PROSITE" id="PS50191"/>
    </source>
</evidence>
<dbReference type="Proteomes" id="UP000694853">
    <property type="component" value="Unplaced"/>
</dbReference>
<dbReference type="SUPFAM" id="SSF52087">
    <property type="entry name" value="CRAL/TRIO domain"/>
    <property type="match status" value="1"/>
</dbReference>
<dbReference type="FunFam" id="3.40.525.10:FF:000008">
    <property type="entry name" value="Phosphatidylinositol transfer protein 3"/>
    <property type="match status" value="1"/>
</dbReference>
<dbReference type="PANTHER" id="PTHR45824:SF8">
    <property type="entry name" value="CRAL-TRIO LIPID BINDING DOMAIN, CRAL_TRIO DOMAIN-CONTAINING PROTEIN-RELATED"/>
    <property type="match status" value="1"/>
</dbReference>
<dbReference type="KEGG" id="aprc:113846991"/>
<dbReference type="PROSITE" id="PS50191">
    <property type="entry name" value="CRAL_TRIO"/>
    <property type="match status" value="1"/>
</dbReference>
<feature type="compositionally biased region" description="Basic and acidic residues" evidence="1">
    <location>
        <begin position="304"/>
        <end position="315"/>
    </location>
</feature>
<dbReference type="Pfam" id="PF03765">
    <property type="entry name" value="CRAL_TRIO_N"/>
    <property type="match status" value="1"/>
</dbReference>
<name>A0A8B8JK22_ABRPR</name>
<dbReference type="SMART" id="SM01100">
    <property type="entry name" value="CRAL_TRIO_N"/>
    <property type="match status" value="1"/>
</dbReference>
<evidence type="ECO:0000313" key="3">
    <source>
        <dbReference type="Proteomes" id="UP000694853"/>
    </source>
</evidence>
<dbReference type="SMART" id="SM00516">
    <property type="entry name" value="SEC14"/>
    <property type="match status" value="1"/>
</dbReference>
<dbReference type="OrthoDB" id="75724at2759"/>
<dbReference type="CDD" id="cd00170">
    <property type="entry name" value="SEC14"/>
    <property type="match status" value="1"/>
</dbReference>
<accession>A0A8B8JK22</accession>
<dbReference type="GeneID" id="113846991"/>
<feature type="compositionally biased region" description="Polar residues" evidence="1">
    <location>
        <begin position="290"/>
        <end position="303"/>
    </location>
</feature>
<dbReference type="InterPro" id="IPR036865">
    <property type="entry name" value="CRAL-TRIO_dom_sf"/>
</dbReference>
<dbReference type="PRINTS" id="PR00180">
    <property type="entry name" value="CRETINALDHBP"/>
</dbReference>
<evidence type="ECO:0000256" key="1">
    <source>
        <dbReference type="SAM" id="MobiDB-lite"/>
    </source>
</evidence>
<reference evidence="4" key="2">
    <citation type="submission" date="2025-08" db="UniProtKB">
        <authorList>
            <consortium name="RefSeq"/>
        </authorList>
    </citation>
    <scope>IDENTIFICATION</scope>
    <source>
        <tissue evidence="4">Young leaves</tissue>
    </source>
</reference>
<dbReference type="AlphaFoldDB" id="A0A8B8JK22"/>
<protein>
    <submittedName>
        <fullName evidence="4">Phosphatidylinositol transfer protein 3-like isoform X1</fullName>
    </submittedName>
</protein>
<evidence type="ECO:0000313" key="4">
    <source>
        <dbReference type="RefSeq" id="XP_027331604.1"/>
    </source>
</evidence>
<dbReference type="Gene3D" id="3.40.525.10">
    <property type="entry name" value="CRAL-TRIO lipid binding domain"/>
    <property type="match status" value="1"/>
</dbReference>
<feature type="domain" description="CRAL-TRIO" evidence="2">
    <location>
        <begin position="102"/>
        <end position="259"/>
    </location>
</feature>
<dbReference type="InterPro" id="IPR011074">
    <property type="entry name" value="CRAL/TRIO_N_dom"/>
</dbReference>
<dbReference type="PANTHER" id="PTHR45824">
    <property type="entry name" value="GH16843P"/>
    <property type="match status" value="1"/>
</dbReference>
<keyword evidence="3" id="KW-1185">Reference proteome</keyword>
<dbReference type="RefSeq" id="XP_027331604.1">
    <property type="nucleotide sequence ID" value="XM_027475803.1"/>
</dbReference>
<dbReference type="InterPro" id="IPR052578">
    <property type="entry name" value="PI_Transfer_CRAL-TRIO"/>
</dbReference>
<dbReference type="InterPro" id="IPR036273">
    <property type="entry name" value="CRAL/TRIO_N_dom_sf"/>
</dbReference>
<dbReference type="Pfam" id="PF00650">
    <property type="entry name" value="CRAL_TRIO"/>
    <property type="match status" value="1"/>
</dbReference>
<gene>
    <name evidence="4" type="primary">LOC113846991</name>
</gene>
<dbReference type="InterPro" id="IPR001251">
    <property type="entry name" value="CRAL-TRIO_dom"/>
</dbReference>
<dbReference type="SUPFAM" id="SSF46938">
    <property type="entry name" value="CRAL/TRIO N-terminal domain"/>
    <property type="match status" value="1"/>
</dbReference>